<feature type="compositionally biased region" description="Polar residues" evidence="1">
    <location>
        <begin position="424"/>
        <end position="437"/>
    </location>
</feature>
<reference evidence="2 3" key="1">
    <citation type="submission" date="2018-06" db="EMBL/GenBank/DDBJ databases">
        <title>The Genome of Cuscuta australis (Dodder) Provides Insight into the Evolution of Plant Parasitism.</title>
        <authorList>
            <person name="Liu H."/>
        </authorList>
    </citation>
    <scope>NUCLEOTIDE SEQUENCE [LARGE SCALE GENOMIC DNA]</scope>
    <source>
        <strain evidence="3">cv. Yunnan</strain>
        <tissue evidence="2">Vines</tissue>
    </source>
</reference>
<gene>
    <name evidence="2" type="ORF">DM860_015393</name>
</gene>
<evidence type="ECO:0000313" key="2">
    <source>
        <dbReference type="EMBL" id="RAL46400.1"/>
    </source>
</evidence>
<sequence>MKVFTQDMVYPVGVKTKSMVPDVSWKMVSKGRRTTKSNARSVNSDVKLVNRSPKRVGDFSCSDSYKFGEAVNRHHVSNNVEHVPIKKRRHLLQSSLPCQLPSRCCEEAVPSEFFLPTQSEELELLGQMSSDSYSSGQFPSVIKGNIMDDKLTEVTNVGYYKGGDSSGIAILVAAACISGIDDTSSEKLEHNNLDSAGGEMLPDTKVVECAASHKKFPIVLEDLSECIEDGEFVRSISPKIDRQYWDLNTSMDSWEQPNNDDAVRSNVSNNVIYNEKRSEEVKTNIPKDHSSSDTFSDNNNVEKCIPLLSDTEENKSGTVCSLNATCVEEISASNMGHLKAIVREIPHSDESASKASASSVTGEVNGKQDIVSAPITIITDSGVQFEHKEPIPNCAANSCSSNNEDQSLQDLKKHGLPGPPHTDGTASQSMKFRMSSSLEEDAHNNPDVSHGDLVKHNEYVPGFQAGNDDSLFEHGELQGPVLFPWEENDGDYEMECVDYGSDGDDLLHSSGYHKDTELVEGSSQGIETINSSASICREADLGKTSPLKTCSKQSLRGDSHVIDVGRQNESGAADHAGMSMEGNIDPREGQGTDNMDSLGFCEAFDKETGSRTHKGRLQSHIEVPLCLDATESKDEKCRNPHVAGGSYPRLKRDFSPEGRYFSAHYPRGKNVVKGNWGSRNSPYLSRYNDSENHGFTWRRHSATSNGDFETDLHHYHPHSPMGYLPKRSIVGRRTSVDRDDDCLDVPRRLVRGGINREEREGFRRRTNHQQIVGVFTKKGHISLPRRSHSRSRSPGSQREGTLRRRTRRSMSPDSSRTRVPFQKPHASKRGREGFLSSTRDQNPRWTDDRSFAGNHLRQERVRLGDIGRLRFGDVGSHLGKPDDYSRRRFEPESRYNNQRRHDEMMQQQGRHHFDDRRSALKRYREDVSS</sequence>
<feature type="compositionally biased region" description="Basic and acidic residues" evidence="1">
    <location>
        <begin position="841"/>
        <end position="851"/>
    </location>
</feature>
<feature type="compositionally biased region" description="Low complexity" evidence="1">
    <location>
        <begin position="809"/>
        <end position="818"/>
    </location>
</feature>
<evidence type="ECO:0000256" key="1">
    <source>
        <dbReference type="SAM" id="MobiDB-lite"/>
    </source>
</evidence>
<name>A0A328DMB3_9ASTE</name>
<feature type="region of interest" description="Disordered" evidence="1">
    <location>
        <begin position="872"/>
        <end position="916"/>
    </location>
</feature>
<dbReference type="PANTHER" id="PTHR34536:SF6">
    <property type="entry name" value="DENTIN SIALOPHOSPHOPROTEIN-LIKE PROTEIN"/>
    <property type="match status" value="1"/>
</dbReference>
<evidence type="ECO:0000313" key="3">
    <source>
        <dbReference type="Proteomes" id="UP000249390"/>
    </source>
</evidence>
<feature type="region of interest" description="Disordered" evidence="1">
    <location>
        <begin position="774"/>
        <end position="851"/>
    </location>
</feature>
<feature type="compositionally biased region" description="Basic residues" evidence="1">
    <location>
        <begin position="777"/>
        <end position="791"/>
    </location>
</feature>
<feature type="region of interest" description="Disordered" evidence="1">
    <location>
        <begin position="396"/>
        <end position="450"/>
    </location>
</feature>
<feature type="compositionally biased region" description="Basic and acidic residues" evidence="1">
    <location>
        <begin position="440"/>
        <end position="450"/>
    </location>
</feature>
<keyword evidence="3" id="KW-1185">Reference proteome</keyword>
<dbReference type="EMBL" id="NQVE01000123">
    <property type="protein sequence ID" value="RAL46400.1"/>
    <property type="molecule type" value="Genomic_DNA"/>
</dbReference>
<comment type="caution">
    <text evidence="2">The sequence shown here is derived from an EMBL/GenBank/DDBJ whole genome shotgun (WGS) entry which is preliminary data.</text>
</comment>
<dbReference type="Proteomes" id="UP000249390">
    <property type="component" value="Unassembled WGS sequence"/>
</dbReference>
<feature type="compositionally biased region" description="Basic and acidic residues" evidence="1">
    <location>
        <begin position="879"/>
        <end position="904"/>
    </location>
</feature>
<protein>
    <submittedName>
        <fullName evidence="2">Uncharacterized protein</fullName>
    </submittedName>
</protein>
<dbReference type="AlphaFoldDB" id="A0A328DMB3"/>
<organism evidence="2 3">
    <name type="scientific">Cuscuta australis</name>
    <dbReference type="NCBI Taxonomy" id="267555"/>
    <lineage>
        <taxon>Eukaryota</taxon>
        <taxon>Viridiplantae</taxon>
        <taxon>Streptophyta</taxon>
        <taxon>Embryophyta</taxon>
        <taxon>Tracheophyta</taxon>
        <taxon>Spermatophyta</taxon>
        <taxon>Magnoliopsida</taxon>
        <taxon>eudicotyledons</taxon>
        <taxon>Gunneridae</taxon>
        <taxon>Pentapetalae</taxon>
        <taxon>asterids</taxon>
        <taxon>lamiids</taxon>
        <taxon>Solanales</taxon>
        <taxon>Convolvulaceae</taxon>
        <taxon>Cuscuteae</taxon>
        <taxon>Cuscuta</taxon>
        <taxon>Cuscuta subgen. Grammica</taxon>
        <taxon>Cuscuta sect. Cleistogrammica</taxon>
    </lineage>
</organism>
<dbReference type="PANTHER" id="PTHR34536">
    <property type="entry name" value="DENTIN SIALOPHOSPHOPROTEIN-LIKE PROTEIN"/>
    <property type="match status" value="1"/>
</dbReference>
<accession>A0A328DMB3</accession>
<proteinExistence type="predicted"/>